<dbReference type="AlphaFoldDB" id="A0A8J3VPG9"/>
<keyword evidence="3" id="KW-1185">Reference proteome</keyword>
<feature type="compositionally biased region" description="Pro residues" evidence="1">
    <location>
        <begin position="314"/>
        <end position="330"/>
    </location>
</feature>
<sequence length="570" mass="61901">MSDDDKKYFDFTPVAMPSDIARYDDYITPDEQLHEATYEPTQWDDFNRANIDYMWEWIKNESDERVTATADMWRRIYTLLDNTSIHLRRFADALDKKWNSDASKVFLREIGKSLYSLDEWKTIAHTNASGLDVVAGSIKKNQEKAKPIYLTYVKAINNPGSVAGSAAKEGFFSTESEDDRKKRLRQDYTKQIKPFVKDLADTYMEVFFHHLSRGGKYKGPTDAVFPTPPAAPHGKLPPGGLPMPSFPKPNLPKQKLPDPNLMHITGQPTPDLPTADLPTANLPTGDPHSLTLAGQMSAMPQVDMPNVSNMPTVSAPPPPNVPAMPVPPGMPNVGGRPPGAGEPGAGSGSEPAGTRPSMPGRPNLSGQRKPGQARPPAPGRGRPNLRGAKDRAGLQAEGSDLREEVEHPNARGPMSPRLAGRRDGTSGQRPGAGSEEEPPGRGPGMRTRAGEESERLSGRRRPGGPEEEQEAFREHGAGRPDLEGRSAARHGAVPAEPEEAGHGPALGGRNAQPTKARRSGDDERQDGYDFVPEPGGEDRLWEVEQAAPTVIDAPHTPRRADPGPALGRPD</sequence>
<feature type="compositionally biased region" description="Basic and acidic residues" evidence="1">
    <location>
        <begin position="448"/>
        <end position="457"/>
    </location>
</feature>
<dbReference type="Proteomes" id="UP000642748">
    <property type="component" value="Unassembled WGS sequence"/>
</dbReference>
<evidence type="ECO:0000313" key="2">
    <source>
        <dbReference type="EMBL" id="GIH14080.1"/>
    </source>
</evidence>
<proteinExistence type="predicted"/>
<protein>
    <submittedName>
        <fullName evidence="2">Uncharacterized protein</fullName>
    </submittedName>
</protein>
<feature type="compositionally biased region" description="Pro residues" evidence="1">
    <location>
        <begin position="239"/>
        <end position="250"/>
    </location>
</feature>
<name>A0A8J3VPG9_9ACTN</name>
<accession>A0A8J3VPG9</accession>
<evidence type="ECO:0000256" key="1">
    <source>
        <dbReference type="SAM" id="MobiDB-lite"/>
    </source>
</evidence>
<organism evidence="2 3">
    <name type="scientific">Rugosimonospora africana</name>
    <dbReference type="NCBI Taxonomy" id="556532"/>
    <lineage>
        <taxon>Bacteria</taxon>
        <taxon>Bacillati</taxon>
        <taxon>Actinomycetota</taxon>
        <taxon>Actinomycetes</taxon>
        <taxon>Micromonosporales</taxon>
        <taxon>Micromonosporaceae</taxon>
        <taxon>Rugosimonospora</taxon>
    </lineage>
</organism>
<feature type="compositionally biased region" description="Basic and acidic residues" evidence="1">
    <location>
        <begin position="470"/>
        <end position="486"/>
    </location>
</feature>
<reference evidence="2" key="1">
    <citation type="submission" date="2021-01" db="EMBL/GenBank/DDBJ databases">
        <title>Whole genome shotgun sequence of Rugosimonospora africana NBRC 104875.</title>
        <authorList>
            <person name="Komaki H."/>
            <person name="Tamura T."/>
        </authorList>
    </citation>
    <scope>NUCLEOTIDE SEQUENCE</scope>
    <source>
        <strain evidence="2">NBRC 104875</strain>
    </source>
</reference>
<dbReference type="RefSeq" id="WP_203917748.1">
    <property type="nucleotide sequence ID" value="NZ_BONZ01000021.1"/>
</dbReference>
<feature type="region of interest" description="Disordered" evidence="1">
    <location>
        <begin position="223"/>
        <end position="570"/>
    </location>
</feature>
<evidence type="ECO:0000313" key="3">
    <source>
        <dbReference type="Proteomes" id="UP000642748"/>
    </source>
</evidence>
<dbReference type="EMBL" id="BONZ01000021">
    <property type="protein sequence ID" value="GIH14080.1"/>
    <property type="molecule type" value="Genomic_DNA"/>
</dbReference>
<feature type="compositionally biased region" description="Low complexity" evidence="1">
    <location>
        <begin position="268"/>
        <end position="280"/>
    </location>
</feature>
<feature type="compositionally biased region" description="Basic and acidic residues" evidence="1">
    <location>
        <begin position="399"/>
        <end position="409"/>
    </location>
</feature>
<feature type="compositionally biased region" description="Basic and acidic residues" evidence="1">
    <location>
        <begin position="518"/>
        <end position="527"/>
    </location>
</feature>
<gene>
    <name evidence="2" type="ORF">Raf01_22520</name>
</gene>
<comment type="caution">
    <text evidence="2">The sequence shown here is derived from an EMBL/GenBank/DDBJ whole genome shotgun (WGS) entry which is preliminary data.</text>
</comment>
<feature type="compositionally biased region" description="Gly residues" evidence="1">
    <location>
        <begin position="336"/>
        <end position="347"/>
    </location>
</feature>